<gene>
    <name evidence="3" type="ORF">AVT10_09200</name>
</gene>
<reference evidence="4" key="1">
    <citation type="submission" date="2016-01" db="EMBL/GenBank/DDBJ databases">
        <title>Draft genome of Chromobacterium sp. F49.</title>
        <authorList>
            <person name="Hong K.W."/>
        </authorList>
    </citation>
    <scope>NUCLEOTIDE SEQUENCE [LARGE SCALE GENOMIC DNA]</scope>
    <source>
        <strain evidence="4">CN3</strain>
    </source>
</reference>
<dbReference type="HAMAP" id="MF_00634">
    <property type="entry name" value="UPF0235"/>
    <property type="match status" value="1"/>
</dbReference>
<protein>
    <recommendedName>
        <fullName evidence="2">UPF0235 protein AVT10_09200</fullName>
    </recommendedName>
</protein>
<sequence length="127" mass="13188">MNAPRAALCQATCILGRRDGKGWAMRDPFTLDTNGATLTIRATPKASKTAVTGVVALEGDTTALGLRVAAPPVDGAANDEVVRFVAKQLRVGRGSVTLVAGQPSRVKRLRIVGNVVALEAALRALLS</sequence>
<name>A0ABR5YFH3_9SPHN</name>
<evidence type="ECO:0000313" key="4">
    <source>
        <dbReference type="Proteomes" id="UP000076609"/>
    </source>
</evidence>
<dbReference type="PANTHER" id="PTHR13420">
    <property type="entry name" value="UPF0235 PROTEIN C15ORF40"/>
    <property type="match status" value="1"/>
</dbReference>
<accession>A0ABR5YFH3</accession>
<keyword evidence="4" id="KW-1185">Reference proteome</keyword>
<dbReference type="InterPro" id="IPR036591">
    <property type="entry name" value="YggU-like_sf"/>
</dbReference>
<evidence type="ECO:0000256" key="2">
    <source>
        <dbReference type="HAMAP-Rule" id="MF_00634"/>
    </source>
</evidence>
<dbReference type="Gene3D" id="3.30.1200.10">
    <property type="entry name" value="YggU-like"/>
    <property type="match status" value="1"/>
</dbReference>
<dbReference type="SMART" id="SM01152">
    <property type="entry name" value="DUF167"/>
    <property type="match status" value="1"/>
</dbReference>
<dbReference type="Proteomes" id="UP000076609">
    <property type="component" value="Unassembled WGS sequence"/>
</dbReference>
<dbReference type="NCBIfam" id="TIGR00251">
    <property type="entry name" value="DUF167 family protein"/>
    <property type="match status" value="1"/>
</dbReference>
<organism evidence="3 4">
    <name type="scientific">Sphingomonas hankookensis</name>
    <dbReference type="NCBI Taxonomy" id="563996"/>
    <lineage>
        <taxon>Bacteria</taxon>
        <taxon>Pseudomonadati</taxon>
        <taxon>Pseudomonadota</taxon>
        <taxon>Alphaproteobacteria</taxon>
        <taxon>Sphingomonadales</taxon>
        <taxon>Sphingomonadaceae</taxon>
        <taxon>Sphingomonas</taxon>
    </lineage>
</organism>
<dbReference type="PANTHER" id="PTHR13420:SF7">
    <property type="entry name" value="UPF0235 PROTEIN C15ORF40"/>
    <property type="match status" value="1"/>
</dbReference>
<dbReference type="EMBL" id="LQQO01000002">
    <property type="protein sequence ID" value="KZE18351.1"/>
    <property type="molecule type" value="Genomic_DNA"/>
</dbReference>
<evidence type="ECO:0000313" key="3">
    <source>
        <dbReference type="EMBL" id="KZE18351.1"/>
    </source>
</evidence>
<comment type="caution">
    <text evidence="3">The sequence shown here is derived from an EMBL/GenBank/DDBJ whole genome shotgun (WGS) entry which is preliminary data.</text>
</comment>
<proteinExistence type="inferred from homology"/>
<dbReference type="InterPro" id="IPR003746">
    <property type="entry name" value="DUF167"/>
</dbReference>
<dbReference type="SUPFAM" id="SSF69786">
    <property type="entry name" value="YggU-like"/>
    <property type="match status" value="1"/>
</dbReference>
<dbReference type="Pfam" id="PF02594">
    <property type="entry name" value="DUF167"/>
    <property type="match status" value="1"/>
</dbReference>
<evidence type="ECO:0000256" key="1">
    <source>
        <dbReference type="ARBA" id="ARBA00010364"/>
    </source>
</evidence>
<comment type="similarity">
    <text evidence="1 2">Belongs to the UPF0235 family.</text>
</comment>